<feature type="transmembrane region" description="Helical" evidence="1">
    <location>
        <begin position="234"/>
        <end position="254"/>
    </location>
</feature>
<dbReference type="RefSeq" id="WP_202992739.1">
    <property type="nucleotide sequence ID" value="NZ_JAENHO010000005.1"/>
</dbReference>
<dbReference type="Proteomes" id="UP000598996">
    <property type="component" value="Unassembled WGS sequence"/>
</dbReference>
<evidence type="ECO:0000256" key="1">
    <source>
        <dbReference type="SAM" id="Phobius"/>
    </source>
</evidence>
<keyword evidence="1" id="KW-1133">Transmembrane helix</keyword>
<accession>A0ABS1VPN5</accession>
<dbReference type="InterPro" id="IPR053160">
    <property type="entry name" value="MFS_DHA3_Transporter"/>
</dbReference>
<feature type="transmembrane region" description="Helical" evidence="1">
    <location>
        <begin position="58"/>
        <end position="76"/>
    </location>
</feature>
<dbReference type="SUPFAM" id="SSF103473">
    <property type="entry name" value="MFS general substrate transporter"/>
    <property type="match status" value="1"/>
</dbReference>
<dbReference type="PANTHER" id="PTHR23530:SF1">
    <property type="entry name" value="PERMEASE, MAJOR FACILITATOR SUPERFAMILY-RELATED"/>
    <property type="match status" value="1"/>
</dbReference>
<protein>
    <submittedName>
        <fullName evidence="2">MFS transporter</fullName>
    </submittedName>
</protein>
<dbReference type="InterPro" id="IPR011701">
    <property type="entry name" value="MFS"/>
</dbReference>
<dbReference type="EMBL" id="JAENHO010000005">
    <property type="protein sequence ID" value="MBL7256185.1"/>
    <property type="molecule type" value="Genomic_DNA"/>
</dbReference>
<reference evidence="2 3" key="1">
    <citation type="submission" date="2021-01" db="EMBL/GenBank/DDBJ databases">
        <title>Actinoplanes sp. nov. LDG1-01 isolated from lichen.</title>
        <authorList>
            <person name="Saeng-In P."/>
            <person name="Phongsopitanun W."/>
            <person name="Kanchanasin P."/>
            <person name="Yuki M."/>
            <person name="Kudo T."/>
            <person name="Ohkuma M."/>
            <person name="Tanasupawat S."/>
        </authorList>
    </citation>
    <scope>NUCLEOTIDE SEQUENCE [LARGE SCALE GENOMIC DNA]</scope>
    <source>
        <strain evidence="2 3">LDG1-01</strain>
    </source>
</reference>
<evidence type="ECO:0000313" key="2">
    <source>
        <dbReference type="EMBL" id="MBL7256185.1"/>
    </source>
</evidence>
<comment type="caution">
    <text evidence="2">The sequence shown here is derived from an EMBL/GenBank/DDBJ whole genome shotgun (WGS) entry which is preliminary data.</text>
</comment>
<keyword evidence="1" id="KW-0812">Transmembrane</keyword>
<feature type="transmembrane region" description="Helical" evidence="1">
    <location>
        <begin position="337"/>
        <end position="355"/>
    </location>
</feature>
<feature type="transmembrane region" description="Helical" evidence="1">
    <location>
        <begin position="143"/>
        <end position="164"/>
    </location>
</feature>
<dbReference type="PANTHER" id="PTHR23530">
    <property type="entry name" value="TRANSPORT PROTEIN-RELATED"/>
    <property type="match status" value="1"/>
</dbReference>
<feature type="transmembrane region" description="Helical" evidence="1">
    <location>
        <begin position="310"/>
        <end position="331"/>
    </location>
</feature>
<dbReference type="Gene3D" id="1.20.1250.20">
    <property type="entry name" value="MFS general substrate transporter like domains"/>
    <property type="match status" value="1"/>
</dbReference>
<gene>
    <name evidence="2" type="ORF">JKJ07_17960</name>
</gene>
<proteinExistence type="predicted"/>
<keyword evidence="1" id="KW-0472">Membrane</keyword>
<feature type="transmembrane region" description="Helical" evidence="1">
    <location>
        <begin position="117"/>
        <end position="137"/>
    </location>
</feature>
<dbReference type="Pfam" id="PF07690">
    <property type="entry name" value="MFS_1"/>
    <property type="match status" value="1"/>
</dbReference>
<sequence>MRACSEAVPLYPVYALLFADTGLSTAQVSSLFAIWSVVAFAAEVPSGALADAWSRKRLYALGELVTAAGFLTWLLWPSYAGFALGFVLWGLGGSLSSGSLEALVYDELDQADLYARLIGRANTIAILAMLGATLIAAPAWSVGGYALVGGLSVAFKLAGAGLALRLPETRAATDDEDEPSYWTLLRGGVREAVGNRRIGLAVLVAALVPGFTALDEYLPLLSADKGASIAQVPLLYAVTALAMAAGSALAARSFPLPAALTIAAAAVAAGALIPHLTGMLVVSVAFGLLEYSIIRAETRLQDTITGPARSTVLSVAGFGGEVFAVLLYAAFAVDLPLATLFALCALPLLATAVIARR</sequence>
<dbReference type="InterPro" id="IPR036259">
    <property type="entry name" value="MFS_trans_sf"/>
</dbReference>
<feature type="transmembrane region" description="Helical" evidence="1">
    <location>
        <begin position="260"/>
        <end position="289"/>
    </location>
</feature>
<organism evidence="2 3">
    <name type="scientific">Paractinoplanes lichenicola</name>
    <dbReference type="NCBI Taxonomy" id="2802976"/>
    <lineage>
        <taxon>Bacteria</taxon>
        <taxon>Bacillati</taxon>
        <taxon>Actinomycetota</taxon>
        <taxon>Actinomycetes</taxon>
        <taxon>Micromonosporales</taxon>
        <taxon>Micromonosporaceae</taxon>
        <taxon>Paractinoplanes</taxon>
    </lineage>
</organism>
<name>A0ABS1VPN5_9ACTN</name>
<evidence type="ECO:0000313" key="3">
    <source>
        <dbReference type="Proteomes" id="UP000598996"/>
    </source>
</evidence>
<keyword evidence="3" id="KW-1185">Reference proteome</keyword>
<feature type="transmembrane region" description="Helical" evidence="1">
    <location>
        <begin position="26"/>
        <end position="46"/>
    </location>
</feature>
<feature type="transmembrane region" description="Helical" evidence="1">
    <location>
        <begin position="82"/>
        <end position="105"/>
    </location>
</feature>